<dbReference type="SMART" id="SM00233">
    <property type="entry name" value="PH"/>
    <property type="match status" value="1"/>
</dbReference>
<feature type="domain" description="Protein kinase" evidence="9">
    <location>
        <begin position="143"/>
        <end position="400"/>
    </location>
</feature>
<dbReference type="InterPro" id="IPR045270">
    <property type="entry name" value="STKc_AGC"/>
</dbReference>
<reference evidence="11 12" key="1">
    <citation type="submission" date="2024-03" db="EMBL/GenBank/DDBJ databases">
        <title>The Acrasis kona genome and developmental transcriptomes reveal deep origins of eukaryotic multicellular pathways.</title>
        <authorList>
            <person name="Sheikh S."/>
            <person name="Fu C.-J."/>
            <person name="Brown M.W."/>
            <person name="Baldauf S.L."/>
        </authorList>
    </citation>
    <scope>NUCLEOTIDE SEQUENCE [LARGE SCALE GENOMIC DNA]</scope>
    <source>
        <strain evidence="11 12">ATCC MYA-3509</strain>
    </source>
</reference>
<dbReference type="SMART" id="SM00220">
    <property type="entry name" value="S_TKc"/>
    <property type="match status" value="1"/>
</dbReference>
<dbReference type="InterPro" id="IPR000961">
    <property type="entry name" value="AGC-kinase_C"/>
</dbReference>
<evidence type="ECO:0000256" key="3">
    <source>
        <dbReference type="ARBA" id="ARBA00022679"/>
    </source>
</evidence>
<accession>A0AAW2YUY7</accession>
<sequence>MSESYDKPDFSGILRKKGGTIKAYRRRYFELRGKHLYYFKNETTKQPSGVIVLAGARIDPDPTKKLQINIKGSKLSRLYELQAESEKEFKDWMAALQSSIQELASVGKTTGKVVEDEKAQLNADKKKSEPVFGAQKKVSLDQFDILCVIGRGSFGKVMKVRRKDTNEVYAMKVLKKEVVVRENMIGHTKAEKNILQLVNHPFICTLHFAFQTQDKLYLVLDFLSGGELFFHLSEATRFDTARARFYAAEITLALSHLHTLDVIYRDLKPENAVLDRDGHVVLTDFGLAKQQVNDNSMTYTFCGTPEYLAPEILMGRGHNRAVDWWSLGILLYEMLVGLPPFYSENINDMYDLILKSDPQFPDHVPEDARDLLKLLLNKDEKKRLGSANIDASDIKGHRFFKGIDWDKLYKRQLTPPFVPQIKDDDTKYFDDEFKQEVARDSVAVVNFDDSDKHFDEFDFSGR</sequence>
<evidence type="ECO:0000256" key="6">
    <source>
        <dbReference type="ARBA" id="ARBA00022840"/>
    </source>
</evidence>
<feature type="binding site" evidence="7">
    <location>
        <position position="172"/>
    </location>
    <ligand>
        <name>ATP</name>
        <dbReference type="ChEBI" id="CHEBI:30616"/>
    </ligand>
</feature>
<dbReference type="SUPFAM" id="SSF50729">
    <property type="entry name" value="PH domain-like"/>
    <property type="match status" value="1"/>
</dbReference>
<dbReference type="PROSITE" id="PS50003">
    <property type="entry name" value="PH_DOMAIN"/>
    <property type="match status" value="1"/>
</dbReference>
<dbReference type="FunFam" id="1.10.510.10:FF:000008">
    <property type="entry name" value="Non-specific serine/threonine protein kinase"/>
    <property type="match status" value="1"/>
</dbReference>
<gene>
    <name evidence="11" type="ORF">AKO1_004052</name>
</gene>
<keyword evidence="5 11" id="KW-0418">Kinase</keyword>
<dbReference type="PROSITE" id="PS50011">
    <property type="entry name" value="PROTEIN_KINASE_DOM"/>
    <property type="match status" value="1"/>
</dbReference>
<feature type="domain" description="PH" evidence="8">
    <location>
        <begin position="7"/>
        <end position="101"/>
    </location>
</feature>
<dbReference type="InterPro" id="IPR011993">
    <property type="entry name" value="PH-like_dom_sf"/>
</dbReference>
<evidence type="ECO:0000256" key="2">
    <source>
        <dbReference type="ARBA" id="ARBA00022527"/>
    </source>
</evidence>
<dbReference type="InterPro" id="IPR000719">
    <property type="entry name" value="Prot_kinase_dom"/>
</dbReference>
<dbReference type="Gene3D" id="1.10.510.10">
    <property type="entry name" value="Transferase(Phosphotransferase) domain 1"/>
    <property type="match status" value="1"/>
</dbReference>
<dbReference type="FunFam" id="3.30.200.20:FF:000537">
    <property type="entry name" value="Non-specific serine/threonine protein kinase"/>
    <property type="match status" value="1"/>
</dbReference>
<keyword evidence="2" id="KW-0723">Serine/threonine-protein kinase</keyword>
<keyword evidence="12" id="KW-1185">Reference proteome</keyword>
<keyword evidence="4 7" id="KW-0547">Nucleotide-binding</keyword>
<evidence type="ECO:0000259" key="9">
    <source>
        <dbReference type="PROSITE" id="PS50011"/>
    </source>
</evidence>
<dbReference type="CDD" id="cd05123">
    <property type="entry name" value="STKc_AGC"/>
    <property type="match status" value="1"/>
</dbReference>
<feature type="domain" description="AGC-kinase C-terminal" evidence="10">
    <location>
        <begin position="401"/>
        <end position="462"/>
    </location>
</feature>
<evidence type="ECO:0000313" key="12">
    <source>
        <dbReference type="Proteomes" id="UP001431209"/>
    </source>
</evidence>
<evidence type="ECO:0000256" key="4">
    <source>
        <dbReference type="ARBA" id="ARBA00022741"/>
    </source>
</evidence>
<evidence type="ECO:0000256" key="7">
    <source>
        <dbReference type="PROSITE-ProRule" id="PRU10141"/>
    </source>
</evidence>
<organism evidence="11 12">
    <name type="scientific">Acrasis kona</name>
    <dbReference type="NCBI Taxonomy" id="1008807"/>
    <lineage>
        <taxon>Eukaryota</taxon>
        <taxon>Discoba</taxon>
        <taxon>Heterolobosea</taxon>
        <taxon>Tetramitia</taxon>
        <taxon>Eutetramitia</taxon>
        <taxon>Acrasidae</taxon>
        <taxon>Acrasis</taxon>
    </lineage>
</organism>
<dbReference type="Gene3D" id="2.30.29.30">
    <property type="entry name" value="Pleckstrin-homology domain (PH domain)/Phosphotyrosine-binding domain (PTB)"/>
    <property type="match status" value="1"/>
</dbReference>
<dbReference type="PROSITE" id="PS51285">
    <property type="entry name" value="AGC_KINASE_CTER"/>
    <property type="match status" value="1"/>
</dbReference>
<name>A0AAW2YUY7_9EUKA</name>
<dbReference type="InterPro" id="IPR011009">
    <property type="entry name" value="Kinase-like_dom_sf"/>
</dbReference>
<dbReference type="GO" id="GO:0005524">
    <property type="term" value="F:ATP binding"/>
    <property type="evidence" value="ECO:0007669"/>
    <property type="project" value="UniProtKB-UniRule"/>
</dbReference>
<keyword evidence="6 7" id="KW-0067">ATP-binding</keyword>
<dbReference type="AlphaFoldDB" id="A0AAW2YUY7"/>
<comment type="caution">
    <text evidence="11">The sequence shown here is derived from an EMBL/GenBank/DDBJ whole genome shotgun (WGS) entry which is preliminary data.</text>
</comment>
<dbReference type="Proteomes" id="UP001431209">
    <property type="component" value="Unassembled WGS sequence"/>
</dbReference>
<evidence type="ECO:0000256" key="5">
    <source>
        <dbReference type="ARBA" id="ARBA00022777"/>
    </source>
</evidence>
<comment type="similarity">
    <text evidence="1">Belongs to the protein kinase superfamily. AGC Ser/Thr protein kinase family. RAC subfamily.</text>
</comment>
<evidence type="ECO:0000259" key="10">
    <source>
        <dbReference type="PROSITE" id="PS51285"/>
    </source>
</evidence>
<dbReference type="Pfam" id="PF00169">
    <property type="entry name" value="PH"/>
    <property type="match status" value="1"/>
</dbReference>
<dbReference type="Pfam" id="PF00069">
    <property type="entry name" value="Pkinase"/>
    <property type="match status" value="1"/>
</dbReference>
<dbReference type="SMART" id="SM00133">
    <property type="entry name" value="S_TK_X"/>
    <property type="match status" value="1"/>
</dbReference>
<evidence type="ECO:0000259" key="8">
    <source>
        <dbReference type="PROSITE" id="PS50003"/>
    </source>
</evidence>
<dbReference type="EMBL" id="JAOPGA020000701">
    <property type="protein sequence ID" value="KAL0480874.1"/>
    <property type="molecule type" value="Genomic_DNA"/>
</dbReference>
<proteinExistence type="inferred from homology"/>
<evidence type="ECO:0000313" key="11">
    <source>
        <dbReference type="EMBL" id="KAL0480874.1"/>
    </source>
</evidence>
<dbReference type="GO" id="GO:0004674">
    <property type="term" value="F:protein serine/threonine kinase activity"/>
    <property type="evidence" value="ECO:0007669"/>
    <property type="project" value="UniProtKB-KW"/>
</dbReference>
<evidence type="ECO:0000256" key="1">
    <source>
        <dbReference type="ARBA" id="ARBA00006935"/>
    </source>
</evidence>
<keyword evidence="3" id="KW-0808">Transferase</keyword>
<dbReference type="PANTHER" id="PTHR24351">
    <property type="entry name" value="RIBOSOMAL PROTEIN S6 KINASE"/>
    <property type="match status" value="1"/>
</dbReference>
<protein>
    <submittedName>
        <fullName evidence="11">Serine/threonine-protein kinase</fullName>
    </submittedName>
</protein>
<dbReference type="PROSITE" id="PS00107">
    <property type="entry name" value="PROTEIN_KINASE_ATP"/>
    <property type="match status" value="1"/>
</dbReference>
<dbReference type="SUPFAM" id="SSF56112">
    <property type="entry name" value="Protein kinase-like (PK-like)"/>
    <property type="match status" value="1"/>
</dbReference>
<dbReference type="Gene3D" id="3.30.200.20">
    <property type="entry name" value="Phosphorylase Kinase, domain 1"/>
    <property type="match status" value="1"/>
</dbReference>
<dbReference type="InterPro" id="IPR001849">
    <property type="entry name" value="PH_domain"/>
</dbReference>
<dbReference type="InterPro" id="IPR017441">
    <property type="entry name" value="Protein_kinase_ATP_BS"/>
</dbReference>